<dbReference type="Pfam" id="PF19799">
    <property type="entry name" value="DUF6282"/>
    <property type="match status" value="1"/>
</dbReference>
<dbReference type="EMBL" id="JBHSCN010000002">
    <property type="protein sequence ID" value="MFC4242177.1"/>
    <property type="molecule type" value="Genomic_DNA"/>
</dbReference>
<dbReference type="Gene3D" id="3.20.20.140">
    <property type="entry name" value="Metal-dependent hydrolases"/>
    <property type="match status" value="1"/>
</dbReference>
<dbReference type="RefSeq" id="WP_390226981.1">
    <property type="nucleotide sequence ID" value="NZ_JBHSCN010000002.1"/>
</dbReference>
<reference evidence="2" key="1">
    <citation type="journal article" date="2019" name="Int. J. Syst. Evol. Microbiol.">
        <title>The Global Catalogue of Microorganisms (GCM) 10K type strain sequencing project: providing services to taxonomists for standard genome sequencing and annotation.</title>
        <authorList>
            <consortium name="The Broad Institute Genomics Platform"/>
            <consortium name="The Broad Institute Genome Sequencing Center for Infectious Disease"/>
            <person name="Wu L."/>
            <person name="Ma J."/>
        </authorList>
    </citation>
    <scope>NUCLEOTIDE SEQUENCE [LARGE SCALE GENOMIC DNA]</scope>
    <source>
        <strain evidence="2">CGMCC 1.10363</strain>
    </source>
</reference>
<proteinExistence type="predicted"/>
<keyword evidence="2" id="KW-1185">Reference proteome</keyword>
<name>A0ABV8Q2K0_9MICO</name>
<organism evidence="1 2">
    <name type="scientific">Gryllotalpicola reticulitermitis</name>
    <dbReference type="NCBI Taxonomy" id="1184153"/>
    <lineage>
        <taxon>Bacteria</taxon>
        <taxon>Bacillati</taxon>
        <taxon>Actinomycetota</taxon>
        <taxon>Actinomycetes</taxon>
        <taxon>Micrococcales</taxon>
        <taxon>Microbacteriaceae</taxon>
        <taxon>Gryllotalpicola</taxon>
    </lineage>
</organism>
<evidence type="ECO:0000313" key="1">
    <source>
        <dbReference type="EMBL" id="MFC4242177.1"/>
    </source>
</evidence>
<comment type="caution">
    <text evidence="1">The sequence shown here is derived from an EMBL/GenBank/DDBJ whole genome shotgun (WGS) entry which is preliminary data.</text>
</comment>
<accession>A0ABV8Q2K0</accession>
<gene>
    <name evidence="1" type="ORF">ACFOYW_02225</name>
</gene>
<sequence>MNIEGRRDEVSQLLHGVVDTHVHSGPSRVPRALDHIEMIAAASAAGYRAIVTKDHYYDGAPIAALVNAHYGDRGTRMYSGVVLNAAVGGLNAAAVEASAAIGGRAVWLPTYSARNHIRWQQNEAGYAHPGVAAGIAGGAVDVLTDGGAVVDDLKRVIDVVAEHDQVLISGHLHISEVVRVFDEARSRGVTRLLLLHPPEIVGASTSDVAQLARDGVFTEHSMNLFLEGSPFRRFEPELLREYVRAANVNRTVLASDLGQPNSIHPVDGMRATIVMCLDLGFSHDEVRQLTGQNASELFGI</sequence>
<protein>
    <submittedName>
        <fullName evidence="1">DUF6282 family protein</fullName>
    </submittedName>
</protein>
<evidence type="ECO:0000313" key="2">
    <source>
        <dbReference type="Proteomes" id="UP001595900"/>
    </source>
</evidence>
<dbReference type="Proteomes" id="UP001595900">
    <property type="component" value="Unassembled WGS sequence"/>
</dbReference>
<dbReference type="InterPro" id="IPR046249">
    <property type="entry name" value="DUF6282"/>
</dbReference>
<dbReference type="SUPFAM" id="SSF51556">
    <property type="entry name" value="Metallo-dependent hydrolases"/>
    <property type="match status" value="1"/>
</dbReference>
<dbReference type="InterPro" id="IPR032466">
    <property type="entry name" value="Metal_Hydrolase"/>
</dbReference>